<evidence type="ECO:0000313" key="2">
    <source>
        <dbReference type="Proteomes" id="UP000294530"/>
    </source>
</evidence>
<dbReference type="EMBL" id="SHOA02000016">
    <property type="protein sequence ID" value="TDH69029.1"/>
    <property type="molecule type" value="Genomic_DNA"/>
</dbReference>
<gene>
    <name evidence="1" type="ORF">CCR75_009501</name>
</gene>
<dbReference type="Proteomes" id="UP000294530">
    <property type="component" value="Unassembled WGS sequence"/>
</dbReference>
<name>A0A976IES3_BRELC</name>
<accession>A0A976IES3</accession>
<keyword evidence="2" id="KW-1185">Reference proteome</keyword>
<dbReference type="AlphaFoldDB" id="A0A976IES3"/>
<dbReference type="RefSeq" id="XP_067818528.1">
    <property type="nucleotide sequence ID" value="XM_067967540.1"/>
</dbReference>
<dbReference type="OrthoDB" id="168226at2759"/>
<proteinExistence type="predicted"/>
<dbReference type="GeneID" id="94353211"/>
<dbReference type="KEGG" id="blac:94353211"/>
<sequence>MPRQHLLGHDGLMFLGGDFDCTSVPHPDRSFVSPPGRHDSLALKRLLGRAQLCNILEFDMERAEKERTISTFHAAAHSSLTLCPASMRQNQ</sequence>
<protein>
    <submittedName>
        <fullName evidence="1">Uncharacterized protein</fullName>
    </submittedName>
</protein>
<evidence type="ECO:0000313" key="1">
    <source>
        <dbReference type="EMBL" id="TDH69029.1"/>
    </source>
</evidence>
<comment type="caution">
    <text evidence="1">The sequence shown here is derived from an EMBL/GenBank/DDBJ whole genome shotgun (WGS) entry which is preliminary data.</text>
</comment>
<reference evidence="1 2" key="1">
    <citation type="journal article" date="2021" name="Genome Biol.">
        <title>AFLAP: assembly-free linkage analysis pipeline using k-mers from genome sequencing data.</title>
        <authorList>
            <person name="Fletcher K."/>
            <person name="Zhang L."/>
            <person name="Gil J."/>
            <person name="Han R."/>
            <person name="Cavanaugh K."/>
            <person name="Michelmore R."/>
        </authorList>
    </citation>
    <scope>NUCLEOTIDE SEQUENCE [LARGE SCALE GENOMIC DNA]</scope>
    <source>
        <strain evidence="1 2">SF5</strain>
    </source>
</reference>
<organism evidence="1 2">
    <name type="scientific">Bremia lactucae</name>
    <name type="common">Lettuce downy mildew</name>
    <dbReference type="NCBI Taxonomy" id="4779"/>
    <lineage>
        <taxon>Eukaryota</taxon>
        <taxon>Sar</taxon>
        <taxon>Stramenopiles</taxon>
        <taxon>Oomycota</taxon>
        <taxon>Peronosporomycetes</taxon>
        <taxon>Peronosporales</taxon>
        <taxon>Peronosporaceae</taxon>
        <taxon>Bremia</taxon>
    </lineage>
</organism>